<dbReference type="InterPro" id="IPR000731">
    <property type="entry name" value="SSD"/>
</dbReference>
<evidence type="ECO:0000256" key="6">
    <source>
        <dbReference type="SAM" id="Phobius"/>
    </source>
</evidence>
<dbReference type="EMBL" id="QZKU01000029">
    <property type="protein sequence ID" value="RJP24871.1"/>
    <property type="molecule type" value="Genomic_DNA"/>
</dbReference>
<sequence>MRQRLFLSLASLVLRRPGLILLVWIAAAAAGLILASRLEVMSGRTDLLSPENPHVRSYADFTREFGTANNIYFIIEGPSLEYSKKCADALAAEIEKHPQYIRDVLHKLDRSAAEKKLFLYFSVEQLRAIEEYLDKNADLLEKMGAAKNLNDVFPVIGELAERRAKEKFQNPATAKELDALAGLLETLNFYLWEHERADLDFLSDVAARALPFAVSNDPDGYLVGKNRKTVILAARPNAEKEDSLEFLKPMMAALVQARENAMNRFPDAVIGMTGLPTFAYGDLRVMEEEMPWLFILALVATVILFFLFFRYPLEIFFCGVSLLLALATTLGAAEILIGHLNIMSSVFAITLVSLGIDFGIHFIARFNNELGRNADAAKAMKAAFMGAGPPITTGALTTAVAFLTLSITDFRGLAELGIIAGTGILLCLLAMMTVLPSLIVLRTRWRPVILEKRPPTEFLLSRLLNAFGSFTTTNAPAIIAFFAVATLISCYFAPRVSFDYNFLHIQPKNSTTGEYEEVLMERTGISPSFGAIVEDDLESLKKKTERLARMPSVARVDAANHLVPPDQADAVEIVARIRDRLVQMDQRMNKNHGPVDAARLMKQFEEMTKGLSTALKIKSIIKDAEIIRQLERAHAAANTFLEHGRRLDEATVSASLEDFSRELFAYLQGRMAVLTDARQLEPVRFCDYPQNIATRFIGKTCKYAAYVFPSQSIWNKDFLDRFNKDLLQVAPNATGTTLFAQSLLEISGRALRQSALLVALAIIVLVILDFRSLIPAALSLISVGLGLLWMLALMELFGWQYNPINIMAVPIILGIGIDSGVHIVHGFHDFGRDVRAALLVSGRAVTVSSLTTIVGFACLLLSSHRGLISLAQLLVLGMSACLIASLIVLPAILNITIRKPE</sequence>
<evidence type="ECO:0000256" key="4">
    <source>
        <dbReference type="ARBA" id="ARBA00022989"/>
    </source>
</evidence>
<keyword evidence="5 6" id="KW-0472">Membrane</keyword>
<comment type="subcellular location">
    <subcellularLocation>
        <location evidence="1">Cell membrane</location>
        <topology evidence="1">Multi-pass membrane protein</topology>
    </subcellularLocation>
</comment>
<evidence type="ECO:0000256" key="3">
    <source>
        <dbReference type="ARBA" id="ARBA00022692"/>
    </source>
</evidence>
<accession>A0A3A4PA88</accession>
<feature type="domain" description="SSD" evidence="7">
    <location>
        <begin position="316"/>
        <end position="441"/>
    </location>
</feature>
<protein>
    <recommendedName>
        <fullName evidence="7">SSD domain-containing protein</fullName>
    </recommendedName>
</protein>
<dbReference type="InterPro" id="IPR004869">
    <property type="entry name" value="MMPL_dom"/>
</dbReference>
<feature type="transmembrane region" description="Helical" evidence="6">
    <location>
        <begin position="384"/>
        <end position="405"/>
    </location>
</feature>
<gene>
    <name evidence="8" type="ORF">C4520_03240</name>
</gene>
<keyword evidence="4 6" id="KW-1133">Transmembrane helix</keyword>
<proteinExistence type="predicted"/>
<keyword evidence="3 6" id="KW-0812">Transmembrane</keyword>
<evidence type="ECO:0000313" key="8">
    <source>
        <dbReference type="EMBL" id="RJP24871.1"/>
    </source>
</evidence>
<dbReference type="SUPFAM" id="SSF82866">
    <property type="entry name" value="Multidrug efflux transporter AcrB transmembrane domain"/>
    <property type="match status" value="2"/>
</dbReference>
<comment type="caution">
    <text evidence="8">The sequence shown here is derived from an EMBL/GenBank/DDBJ whole genome shotgun (WGS) entry which is preliminary data.</text>
</comment>
<feature type="transmembrane region" description="Helical" evidence="6">
    <location>
        <begin position="290"/>
        <end position="309"/>
    </location>
</feature>
<dbReference type="PANTHER" id="PTHR33406">
    <property type="entry name" value="MEMBRANE PROTEIN MJ1562-RELATED"/>
    <property type="match status" value="1"/>
</dbReference>
<dbReference type="GO" id="GO:0005886">
    <property type="term" value="C:plasma membrane"/>
    <property type="evidence" value="ECO:0007669"/>
    <property type="project" value="UniProtKB-SubCell"/>
</dbReference>
<feature type="transmembrane region" description="Helical" evidence="6">
    <location>
        <begin position="804"/>
        <end position="824"/>
    </location>
</feature>
<dbReference type="Proteomes" id="UP000265882">
    <property type="component" value="Unassembled WGS sequence"/>
</dbReference>
<feature type="transmembrane region" description="Helical" evidence="6">
    <location>
        <begin position="773"/>
        <end position="792"/>
    </location>
</feature>
<evidence type="ECO:0000256" key="5">
    <source>
        <dbReference type="ARBA" id="ARBA00023136"/>
    </source>
</evidence>
<dbReference type="Pfam" id="PF03176">
    <property type="entry name" value="MMPL"/>
    <property type="match status" value="2"/>
</dbReference>
<feature type="transmembrane region" description="Helical" evidence="6">
    <location>
        <begin position="836"/>
        <end position="862"/>
    </location>
</feature>
<evidence type="ECO:0000256" key="1">
    <source>
        <dbReference type="ARBA" id="ARBA00004651"/>
    </source>
</evidence>
<evidence type="ECO:0000313" key="9">
    <source>
        <dbReference type="Proteomes" id="UP000265882"/>
    </source>
</evidence>
<feature type="transmembrane region" description="Helical" evidence="6">
    <location>
        <begin position="417"/>
        <end position="441"/>
    </location>
</feature>
<feature type="transmembrane region" description="Helical" evidence="6">
    <location>
        <begin position="868"/>
        <end position="893"/>
    </location>
</feature>
<dbReference type="PANTHER" id="PTHR33406:SF13">
    <property type="entry name" value="MEMBRANE PROTEIN YDFJ"/>
    <property type="match status" value="1"/>
</dbReference>
<feature type="transmembrane region" description="Helical" evidence="6">
    <location>
        <begin position="316"/>
        <end position="336"/>
    </location>
</feature>
<feature type="transmembrane region" description="Helical" evidence="6">
    <location>
        <begin position="342"/>
        <end position="364"/>
    </location>
</feature>
<dbReference type="Gene3D" id="1.20.1640.10">
    <property type="entry name" value="Multidrug efflux transporter AcrB transmembrane domain"/>
    <property type="match status" value="2"/>
</dbReference>
<dbReference type="InterPro" id="IPR050545">
    <property type="entry name" value="Mycobact_MmpL"/>
</dbReference>
<feature type="transmembrane region" description="Helical" evidence="6">
    <location>
        <begin position="750"/>
        <end position="768"/>
    </location>
</feature>
<evidence type="ECO:0000256" key="2">
    <source>
        <dbReference type="ARBA" id="ARBA00022475"/>
    </source>
</evidence>
<reference evidence="8 9" key="1">
    <citation type="journal article" date="2017" name="ISME J.">
        <title>Energy and carbon metabolisms in a deep terrestrial subsurface fluid microbial community.</title>
        <authorList>
            <person name="Momper L."/>
            <person name="Jungbluth S.P."/>
            <person name="Lee M.D."/>
            <person name="Amend J.P."/>
        </authorList>
    </citation>
    <scope>NUCLEOTIDE SEQUENCE [LARGE SCALE GENOMIC DNA]</scope>
    <source>
        <strain evidence="8">SURF_5</strain>
    </source>
</reference>
<dbReference type="AlphaFoldDB" id="A0A3A4PA88"/>
<evidence type="ECO:0000259" key="7">
    <source>
        <dbReference type="PROSITE" id="PS50156"/>
    </source>
</evidence>
<organism evidence="8 9">
    <name type="scientific">Abyssobacteria bacterium (strain SURF_5)</name>
    <dbReference type="NCBI Taxonomy" id="2093360"/>
    <lineage>
        <taxon>Bacteria</taxon>
        <taxon>Pseudomonadati</taxon>
        <taxon>Candidatus Hydrogenedentota</taxon>
        <taxon>Candidatus Abyssobacteria</taxon>
    </lineage>
</organism>
<dbReference type="PROSITE" id="PS50156">
    <property type="entry name" value="SSD"/>
    <property type="match status" value="1"/>
</dbReference>
<feature type="transmembrane region" description="Helical" evidence="6">
    <location>
        <begin position="462"/>
        <end position="488"/>
    </location>
</feature>
<keyword evidence="2" id="KW-1003">Cell membrane</keyword>
<name>A0A3A4PA88_ABYX5</name>